<proteinExistence type="predicted"/>
<feature type="region of interest" description="Disordered" evidence="1">
    <location>
        <begin position="83"/>
        <end position="130"/>
    </location>
</feature>
<reference evidence="2 3" key="1">
    <citation type="submission" date="2019-07" db="EMBL/GenBank/DDBJ databases">
        <title>Whole genome shotgun sequence of Pseudonocardia asaccharolytica NBRC 16224.</title>
        <authorList>
            <person name="Hosoyama A."/>
            <person name="Uohara A."/>
            <person name="Ohji S."/>
            <person name="Ichikawa N."/>
        </authorList>
    </citation>
    <scope>NUCLEOTIDE SEQUENCE [LARGE SCALE GENOMIC DNA]</scope>
    <source>
        <strain evidence="2 3">NBRC 16224</strain>
    </source>
</reference>
<organism evidence="2 3">
    <name type="scientific">Pseudonocardia asaccharolytica DSM 44247 = NBRC 16224</name>
    <dbReference type="NCBI Taxonomy" id="1123024"/>
    <lineage>
        <taxon>Bacteria</taxon>
        <taxon>Bacillati</taxon>
        <taxon>Actinomycetota</taxon>
        <taxon>Actinomycetes</taxon>
        <taxon>Pseudonocardiales</taxon>
        <taxon>Pseudonocardiaceae</taxon>
        <taxon>Pseudonocardia</taxon>
    </lineage>
</organism>
<protein>
    <submittedName>
        <fullName evidence="2">Uncharacterized protein</fullName>
    </submittedName>
</protein>
<comment type="caution">
    <text evidence="2">The sequence shown here is derived from an EMBL/GenBank/DDBJ whole genome shotgun (WGS) entry which is preliminary data.</text>
</comment>
<keyword evidence="3" id="KW-1185">Reference proteome</keyword>
<evidence type="ECO:0000313" key="2">
    <source>
        <dbReference type="EMBL" id="GEL18206.1"/>
    </source>
</evidence>
<sequence>MAPVVGGGVLVYLDEHDAVGAEILLGPIGRDQDVLAAHAMAPCSECELFRVCESPDLHEARGGTITACATQPEPSRASLEGGCVRRENRGPAPAIASDRDRPGTDGEARVAGAHRRDRTACRESEGGRAGCGVKEFDTGSCRRGTDLLRDVGSAA</sequence>
<feature type="compositionally biased region" description="Basic and acidic residues" evidence="1">
    <location>
        <begin position="97"/>
        <end position="108"/>
    </location>
</feature>
<dbReference type="Proteomes" id="UP000321328">
    <property type="component" value="Unassembled WGS sequence"/>
</dbReference>
<dbReference type="AlphaFoldDB" id="A0A511D0A4"/>
<evidence type="ECO:0000256" key="1">
    <source>
        <dbReference type="SAM" id="MobiDB-lite"/>
    </source>
</evidence>
<name>A0A511D0A4_9PSEU</name>
<evidence type="ECO:0000313" key="3">
    <source>
        <dbReference type="Proteomes" id="UP000321328"/>
    </source>
</evidence>
<gene>
    <name evidence="2" type="ORF">PA7_20430</name>
</gene>
<accession>A0A511D0A4</accession>
<dbReference type="EMBL" id="BJVI01000017">
    <property type="protein sequence ID" value="GEL18206.1"/>
    <property type="molecule type" value="Genomic_DNA"/>
</dbReference>